<keyword evidence="5 7" id="KW-0501">Molybdenum cofactor biosynthesis</keyword>
<protein>
    <recommendedName>
        <fullName evidence="7">Molybdopterin molybdenumtransferase</fullName>
        <ecNumber evidence="7">2.10.1.1</ecNumber>
    </recommendedName>
</protein>
<comment type="function">
    <text evidence="1 7">Catalyzes the insertion of molybdate into adenylated molybdopterin with the concomitant release of AMP.</text>
</comment>
<dbReference type="Gene3D" id="3.40.980.10">
    <property type="entry name" value="MoaB/Mog-like domain"/>
    <property type="match status" value="1"/>
</dbReference>
<sequence>MLTVVDLEQARSIPLERFGGSCANRKRVVSLDGALGKVLARDIVSEEGVPPFDRSTMDGFAVRAADTFGCSEALPAILTLVGEVEMGVAPDAACSSGTCMRILTGGQVPQGADAVVMLEQCEEYGDGTVGIMRAVAPGDNMVFKNDDVKPGEPVLRAGVGIAPHHIGSLASMGITECEVLDDVSVAVISTGDEIVDEFRKPVGAQMRDVNAPMLAAAVRACGARPVRYPIVPDEYDALLSAVRRALEECDMVLVSGGSSAGQRDNTARVLSELGELLYHGVAIKPGKPTMCAAVREKPAFGLPGHPVAAYFMFLEVVRPLLARMCGAGDAGGRVRRATLREGIPSNHGRAEFVAVRFEGEPDCASRLKGGQGAEPHSEGASGKASRGAFDEDGREAFASPVRSKSGLISSLAAADGYIVIGRNTEGASAGQRVDVRLFS</sequence>
<dbReference type="GO" id="GO:0046872">
    <property type="term" value="F:metal ion binding"/>
    <property type="evidence" value="ECO:0007669"/>
    <property type="project" value="UniProtKB-UniRule"/>
</dbReference>
<evidence type="ECO:0000256" key="5">
    <source>
        <dbReference type="ARBA" id="ARBA00023150"/>
    </source>
</evidence>
<dbReference type="RefSeq" id="WP_123208449.1">
    <property type="nucleotide sequence ID" value="NZ_JBHTHO010000002.1"/>
</dbReference>
<evidence type="ECO:0000256" key="3">
    <source>
        <dbReference type="ARBA" id="ARBA00010763"/>
    </source>
</evidence>
<reference evidence="11" key="1">
    <citation type="submission" date="2018-05" db="EMBL/GenBank/DDBJ databases">
        <title>Genome Sequencing of selected type strains of the family Eggerthellaceae.</title>
        <authorList>
            <person name="Danylec N."/>
            <person name="Stoll D.A."/>
            <person name="Doetsch A."/>
            <person name="Huch M."/>
        </authorList>
    </citation>
    <scope>NUCLEOTIDE SEQUENCE [LARGE SCALE GENOMIC DNA]</scope>
    <source>
        <strain evidence="11">DSM 24851</strain>
    </source>
</reference>
<dbReference type="SUPFAM" id="SSF63882">
    <property type="entry name" value="MoeA N-terminal region -like"/>
    <property type="match status" value="1"/>
</dbReference>
<dbReference type="CDD" id="cd00887">
    <property type="entry name" value="MoeA"/>
    <property type="match status" value="1"/>
</dbReference>
<accession>A0A3N0B1R0</accession>
<keyword evidence="11" id="KW-1185">Reference proteome</keyword>
<evidence type="ECO:0000259" key="9">
    <source>
        <dbReference type="SMART" id="SM00852"/>
    </source>
</evidence>
<comment type="catalytic activity">
    <reaction evidence="6">
        <text>adenylyl-molybdopterin + molybdate = Mo-molybdopterin + AMP + H(+)</text>
        <dbReference type="Rhea" id="RHEA:35047"/>
        <dbReference type="ChEBI" id="CHEBI:15378"/>
        <dbReference type="ChEBI" id="CHEBI:36264"/>
        <dbReference type="ChEBI" id="CHEBI:62727"/>
        <dbReference type="ChEBI" id="CHEBI:71302"/>
        <dbReference type="ChEBI" id="CHEBI:456215"/>
        <dbReference type="EC" id="2.10.1.1"/>
    </reaction>
</comment>
<dbReference type="GO" id="GO:0006777">
    <property type="term" value="P:Mo-molybdopterin cofactor biosynthetic process"/>
    <property type="evidence" value="ECO:0007669"/>
    <property type="project" value="UniProtKB-UniRule"/>
</dbReference>
<dbReference type="UniPathway" id="UPA00344"/>
<evidence type="ECO:0000256" key="6">
    <source>
        <dbReference type="ARBA" id="ARBA00047317"/>
    </source>
</evidence>
<dbReference type="PANTHER" id="PTHR10192">
    <property type="entry name" value="MOLYBDOPTERIN BIOSYNTHESIS PROTEIN"/>
    <property type="match status" value="1"/>
</dbReference>
<dbReference type="InterPro" id="IPR036688">
    <property type="entry name" value="MoeA_C_domain_IV_sf"/>
</dbReference>
<evidence type="ECO:0000256" key="2">
    <source>
        <dbReference type="ARBA" id="ARBA00005046"/>
    </source>
</evidence>
<proteinExistence type="inferred from homology"/>
<dbReference type="Gene3D" id="3.90.105.10">
    <property type="entry name" value="Molybdopterin biosynthesis moea protein, domain 2"/>
    <property type="match status" value="1"/>
</dbReference>
<dbReference type="NCBIfam" id="TIGR00177">
    <property type="entry name" value="molyb_syn"/>
    <property type="match status" value="1"/>
</dbReference>
<dbReference type="InterPro" id="IPR036135">
    <property type="entry name" value="MoeA_linker/N_sf"/>
</dbReference>
<keyword evidence="7" id="KW-0479">Metal-binding</keyword>
<dbReference type="Pfam" id="PF03454">
    <property type="entry name" value="MoeA_C"/>
    <property type="match status" value="1"/>
</dbReference>
<dbReference type="Proteomes" id="UP000269591">
    <property type="component" value="Unassembled WGS sequence"/>
</dbReference>
<dbReference type="SUPFAM" id="SSF63867">
    <property type="entry name" value="MoeA C-terminal domain-like"/>
    <property type="match status" value="1"/>
</dbReference>
<dbReference type="OrthoDB" id="9804758at2"/>
<dbReference type="Gene3D" id="2.40.340.10">
    <property type="entry name" value="MoeA, C-terminal, domain IV"/>
    <property type="match status" value="1"/>
</dbReference>
<keyword evidence="7" id="KW-0460">Magnesium</keyword>
<comment type="caution">
    <text evidence="10">The sequence shown here is derived from an EMBL/GenBank/DDBJ whole genome shotgun (WGS) entry which is preliminary data.</text>
</comment>
<dbReference type="GO" id="GO:0061599">
    <property type="term" value="F:molybdopterin molybdotransferase activity"/>
    <property type="evidence" value="ECO:0007669"/>
    <property type="project" value="UniProtKB-UniRule"/>
</dbReference>
<evidence type="ECO:0000256" key="8">
    <source>
        <dbReference type="SAM" id="MobiDB-lite"/>
    </source>
</evidence>
<feature type="region of interest" description="Disordered" evidence="8">
    <location>
        <begin position="365"/>
        <end position="394"/>
    </location>
</feature>
<evidence type="ECO:0000313" key="10">
    <source>
        <dbReference type="EMBL" id="RNL40830.1"/>
    </source>
</evidence>
<dbReference type="EC" id="2.10.1.1" evidence="7"/>
<evidence type="ECO:0000256" key="7">
    <source>
        <dbReference type="RuleBase" id="RU365090"/>
    </source>
</evidence>
<dbReference type="InterPro" id="IPR005110">
    <property type="entry name" value="MoeA_linker/N"/>
</dbReference>
<dbReference type="InterPro" id="IPR038987">
    <property type="entry name" value="MoeA-like"/>
</dbReference>
<dbReference type="SUPFAM" id="SSF53218">
    <property type="entry name" value="Molybdenum cofactor biosynthesis proteins"/>
    <property type="match status" value="1"/>
</dbReference>
<gene>
    <name evidence="10" type="ORF">DMP06_03935</name>
</gene>
<name>A0A3N0B1R0_9ACTN</name>
<dbReference type="EMBL" id="QIBX01000004">
    <property type="protein sequence ID" value="RNL40830.1"/>
    <property type="molecule type" value="Genomic_DNA"/>
</dbReference>
<keyword evidence="4 7" id="KW-0500">Molybdenum</keyword>
<evidence type="ECO:0000256" key="4">
    <source>
        <dbReference type="ARBA" id="ARBA00022505"/>
    </source>
</evidence>
<dbReference type="SMART" id="SM00852">
    <property type="entry name" value="MoCF_biosynth"/>
    <property type="match status" value="1"/>
</dbReference>
<dbReference type="InterPro" id="IPR005111">
    <property type="entry name" value="MoeA_C_domain_IV"/>
</dbReference>
<organism evidence="10 11">
    <name type="scientific">Slackia equolifaciens</name>
    <dbReference type="NCBI Taxonomy" id="498718"/>
    <lineage>
        <taxon>Bacteria</taxon>
        <taxon>Bacillati</taxon>
        <taxon>Actinomycetota</taxon>
        <taxon>Coriobacteriia</taxon>
        <taxon>Eggerthellales</taxon>
        <taxon>Eggerthellaceae</taxon>
        <taxon>Slackia</taxon>
    </lineage>
</organism>
<dbReference type="PANTHER" id="PTHR10192:SF5">
    <property type="entry name" value="GEPHYRIN"/>
    <property type="match status" value="1"/>
</dbReference>
<feature type="domain" description="MoaB/Mog" evidence="9">
    <location>
        <begin position="186"/>
        <end position="323"/>
    </location>
</feature>
<dbReference type="Pfam" id="PF00994">
    <property type="entry name" value="MoCF_biosynth"/>
    <property type="match status" value="1"/>
</dbReference>
<dbReference type="AlphaFoldDB" id="A0A3N0B1R0"/>
<keyword evidence="7 10" id="KW-0808">Transferase</keyword>
<dbReference type="InterPro" id="IPR036425">
    <property type="entry name" value="MoaB/Mog-like_dom_sf"/>
</dbReference>
<evidence type="ECO:0000313" key="11">
    <source>
        <dbReference type="Proteomes" id="UP000269591"/>
    </source>
</evidence>
<dbReference type="InterPro" id="IPR001453">
    <property type="entry name" value="MoaB/Mog_dom"/>
</dbReference>
<comment type="similarity">
    <text evidence="3 7">Belongs to the MoeA family.</text>
</comment>
<dbReference type="Gene3D" id="2.170.190.11">
    <property type="entry name" value="Molybdopterin biosynthesis moea protein, domain 3"/>
    <property type="match status" value="1"/>
</dbReference>
<dbReference type="NCBIfam" id="NF045515">
    <property type="entry name" value="Glp_gephyrin"/>
    <property type="match status" value="1"/>
</dbReference>
<comment type="cofactor">
    <cofactor evidence="7">
        <name>Mg(2+)</name>
        <dbReference type="ChEBI" id="CHEBI:18420"/>
    </cofactor>
</comment>
<evidence type="ECO:0000256" key="1">
    <source>
        <dbReference type="ARBA" id="ARBA00002901"/>
    </source>
</evidence>
<comment type="pathway">
    <text evidence="2 7">Cofactor biosynthesis; molybdopterin biosynthesis.</text>
</comment>
<dbReference type="Pfam" id="PF03453">
    <property type="entry name" value="MoeA_N"/>
    <property type="match status" value="1"/>
</dbReference>
<dbReference type="GO" id="GO:0005737">
    <property type="term" value="C:cytoplasm"/>
    <property type="evidence" value="ECO:0007669"/>
    <property type="project" value="TreeGrafter"/>
</dbReference>